<protein>
    <submittedName>
        <fullName evidence="3">DJ-1/PfpI family protein</fullName>
    </submittedName>
</protein>
<dbReference type="SUPFAM" id="SSF52317">
    <property type="entry name" value="Class I glutamine amidotransferase-like"/>
    <property type="match status" value="1"/>
</dbReference>
<keyword evidence="1" id="KW-0732">Signal</keyword>
<dbReference type="PANTHER" id="PTHR48094:SF12">
    <property type="entry name" value="PARKINSON DISEASE PROTEIN 7 HOMOLOG"/>
    <property type="match status" value="1"/>
</dbReference>
<reference evidence="3" key="1">
    <citation type="submission" date="2019-03" db="EMBL/GenBank/DDBJ databases">
        <title>Lake Tanganyika Metagenome-Assembled Genomes (MAGs).</title>
        <authorList>
            <person name="Tran P."/>
        </authorList>
    </citation>
    <scope>NUCLEOTIDE SEQUENCE</scope>
    <source>
        <strain evidence="3">K_DeepCast_150m_m2_040</strain>
    </source>
</reference>
<feature type="domain" description="DJ-1/PfpI" evidence="2">
    <location>
        <begin position="40"/>
        <end position="203"/>
    </location>
</feature>
<evidence type="ECO:0000313" key="3">
    <source>
        <dbReference type="EMBL" id="MBM3332367.1"/>
    </source>
</evidence>
<dbReference type="Proteomes" id="UP000779900">
    <property type="component" value="Unassembled WGS sequence"/>
</dbReference>
<dbReference type="EMBL" id="VGIR01000080">
    <property type="protein sequence ID" value="MBM3332367.1"/>
    <property type="molecule type" value="Genomic_DNA"/>
</dbReference>
<proteinExistence type="predicted"/>
<comment type="caution">
    <text evidence="3">The sequence shown here is derived from an EMBL/GenBank/DDBJ whole genome shotgun (WGS) entry which is preliminary data.</text>
</comment>
<dbReference type="Gene3D" id="3.40.50.880">
    <property type="match status" value="1"/>
</dbReference>
<accession>A0A938BU67</accession>
<organism evidence="3 4">
    <name type="scientific">candidate division WOR-3 bacterium</name>
    <dbReference type="NCBI Taxonomy" id="2052148"/>
    <lineage>
        <taxon>Bacteria</taxon>
        <taxon>Bacteria division WOR-3</taxon>
    </lineage>
</organism>
<dbReference type="PANTHER" id="PTHR48094">
    <property type="entry name" value="PROTEIN/NUCLEIC ACID DEGLYCASE DJ-1-RELATED"/>
    <property type="match status" value="1"/>
</dbReference>
<dbReference type="AlphaFoldDB" id="A0A938BU67"/>
<sequence length="210" mass="21561">MHKTAGGILLVAVLAANALGQPPAIPAVPAAVTAGAPERTVLIYLPQQLFNEQEFEPALRRLSLAGIETRLAAADSGVAVSMSQLVVGLDLALRDVGVADYAGLVLIGGSGAAVHWDDSLLQATCREFTNSGKVVAAIGIAPVTLARAGVLKGRRATAFRDRTTVDWLRQAGAKYSFKGVVADGNFITAASSGQAQAFGQAVADAVQKAQ</sequence>
<evidence type="ECO:0000256" key="1">
    <source>
        <dbReference type="SAM" id="SignalP"/>
    </source>
</evidence>
<feature type="signal peptide" evidence="1">
    <location>
        <begin position="1"/>
        <end position="20"/>
    </location>
</feature>
<dbReference type="GO" id="GO:0005737">
    <property type="term" value="C:cytoplasm"/>
    <property type="evidence" value="ECO:0007669"/>
    <property type="project" value="TreeGrafter"/>
</dbReference>
<dbReference type="InterPro" id="IPR050325">
    <property type="entry name" value="Prot/Nucl_acid_deglycase"/>
</dbReference>
<dbReference type="InterPro" id="IPR029062">
    <property type="entry name" value="Class_I_gatase-like"/>
</dbReference>
<gene>
    <name evidence="3" type="ORF">FJY68_11065</name>
</gene>
<evidence type="ECO:0000259" key="2">
    <source>
        <dbReference type="Pfam" id="PF01965"/>
    </source>
</evidence>
<name>A0A938BU67_UNCW3</name>
<dbReference type="InterPro" id="IPR002818">
    <property type="entry name" value="DJ-1/PfpI"/>
</dbReference>
<dbReference type="Pfam" id="PF01965">
    <property type="entry name" value="DJ-1_PfpI"/>
    <property type="match status" value="1"/>
</dbReference>
<feature type="chain" id="PRO_5037462428" evidence="1">
    <location>
        <begin position="21"/>
        <end position="210"/>
    </location>
</feature>
<evidence type="ECO:0000313" key="4">
    <source>
        <dbReference type="Proteomes" id="UP000779900"/>
    </source>
</evidence>